<dbReference type="GO" id="GO:0000278">
    <property type="term" value="P:mitotic cell cycle"/>
    <property type="evidence" value="ECO:0007669"/>
    <property type="project" value="UniProtKB-ARBA"/>
</dbReference>
<dbReference type="FunFam" id="1.10.472.10:FF:000003">
    <property type="entry name" value="G1/S-specific cyclin-D2"/>
    <property type="match status" value="1"/>
</dbReference>
<dbReference type="EnsemblMetazoa" id="SSS_8628s_mrna">
    <property type="protein sequence ID" value="KAF7492288.1"/>
    <property type="gene ID" value="SSS_8628"/>
</dbReference>
<dbReference type="CDD" id="cd20515">
    <property type="entry name" value="CYCLIN_CCND_rpt1"/>
    <property type="match status" value="1"/>
</dbReference>
<feature type="compositionally biased region" description="Basic residues" evidence="5">
    <location>
        <begin position="302"/>
        <end position="319"/>
    </location>
</feature>
<dbReference type="AlphaFoldDB" id="A0A834R998"/>
<dbReference type="InterPro" id="IPR013763">
    <property type="entry name" value="Cyclin-like_dom"/>
</dbReference>
<feature type="region of interest" description="Disordered" evidence="5">
    <location>
        <begin position="299"/>
        <end position="319"/>
    </location>
</feature>
<dbReference type="CDD" id="cd20516">
    <property type="entry name" value="CYCLIN_CCND_rpt2"/>
    <property type="match status" value="1"/>
</dbReference>
<evidence type="ECO:0000313" key="9">
    <source>
        <dbReference type="EnsemblMetazoa" id="KAF7492288.1"/>
    </source>
</evidence>
<dbReference type="InterPro" id="IPR004367">
    <property type="entry name" value="Cyclin_C-dom"/>
</dbReference>
<dbReference type="Pfam" id="PF02984">
    <property type="entry name" value="Cyclin_C"/>
    <property type="match status" value="1"/>
</dbReference>
<accession>A0A834R998</accession>
<evidence type="ECO:0000256" key="2">
    <source>
        <dbReference type="ARBA" id="ARBA00023127"/>
    </source>
</evidence>
<organism evidence="8">
    <name type="scientific">Sarcoptes scabiei</name>
    <name type="common">Itch mite</name>
    <name type="synonym">Acarus scabiei</name>
    <dbReference type="NCBI Taxonomy" id="52283"/>
    <lineage>
        <taxon>Eukaryota</taxon>
        <taxon>Metazoa</taxon>
        <taxon>Ecdysozoa</taxon>
        <taxon>Arthropoda</taxon>
        <taxon>Chelicerata</taxon>
        <taxon>Arachnida</taxon>
        <taxon>Acari</taxon>
        <taxon>Acariformes</taxon>
        <taxon>Sarcoptiformes</taxon>
        <taxon>Astigmata</taxon>
        <taxon>Psoroptidia</taxon>
        <taxon>Sarcoptoidea</taxon>
        <taxon>Sarcoptidae</taxon>
        <taxon>Sarcoptinae</taxon>
        <taxon>Sarcoptes</taxon>
    </lineage>
</organism>
<dbReference type="SMART" id="SM01332">
    <property type="entry name" value="Cyclin_C"/>
    <property type="match status" value="1"/>
</dbReference>
<dbReference type="EMBL" id="WVUK01000056">
    <property type="protein sequence ID" value="KAF7492288.1"/>
    <property type="molecule type" value="Genomic_DNA"/>
</dbReference>
<feature type="domain" description="Cyclin-like" evidence="6">
    <location>
        <begin position="164"/>
        <end position="252"/>
    </location>
</feature>
<evidence type="ECO:0000313" key="8">
    <source>
        <dbReference type="EMBL" id="KAF7492288.1"/>
    </source>
</evidence>
<keyword evidence="2 4" id="KW-0195">Cyclin</keyword>
<evidence type="ECO:0000256" key="4">
    <source>
        <dbReference type="RuleBase" id="RU000383"/>
    </source>
</evidence>
<reference evidence="9" key="3">
    <citation type="submission" date="2022-06" db="UniProtKB">
        <authorList>
            <consortium name="EnsemblMetazoa"/>
        </authorList>
    </citation>
    <scope>IDENTIFICATION</scope>
</reference>
<dbReference type="InterPro" id="IPR048258">
    <property type="entry name" value="Cyclins_cyclin-box"/>
</dbReference>
<feature type="domain" description="Cyclin C-terminal" evidence="7">
    <location>
        <begin position="156"/>
        <end position="314"/>
    </location>
</feature>
<gene>
    <name evidence="8" type="ORF">SSS_8628</name>
</gene>
<evidence type="ECO:0000259" key="7">
    <source>
        <dbReference type="SMART" id="SM01332"/>
    </source>
</evidence>
<keyword evidence="3" id="KW-0131">Cell cycle</keyword>
<dbReference type="SUPFAM" id="SSF47954">
    <property type="entry name" value="Cyclin-like"/>
    <property type="match status" value="2"/>
</dbReference>
<reference evidence="8" key="2">
    <citation type="submission" date="2020-01" db="EMBL/GenBank/DDBJ databases">
        <authorList>
            <person name="Korhonen P.K.K."/>
            <person name="Guangxu M.G."/>
            <person name="Wang T.W."/>
            <person name="Stroehlein A.J.S."/>
            <person name="Young N.D."/>
            <person name="Ang C.-S.A."/>
            <person name="Fernando D.W.F."/>
            <person name="Lu H.L."/>
            <person name="Taylor S.T."/>
            <person name="Ehtesham M.E.M."/>
            <person name="Najaraj S.H.N."/>
            <person name="Harsha G.H.G."/>
            <person name="Madugundu A.M."/>
            <person name="Renuse S.R."/>
            <person name="Holt D.H."/>
            <person name="Pandey A.P."/>
            <person name="Papenfuss A.P."/>
            <person name="Gasser R.B.G."/>
            <person name="Fischer K.F."/>
        </authorList>
    </citation>
    <scope>NUCLEOTIDE SEQUENCE</scope>
    <source>
        <strain evidence="8">SSS_KF_BRIS2020</strain>
    </source>
</reference>
<name>A0A834R998_SARSC</name>
<evidence type="ECO:0000256" key="3">
    <source>
        <dbReference type="ARBA" id="ARBA00023306"/>
    </source>
</evidence>
<keyword evidence="1" id="KW-0132">Cell division</keyword>
<keyword evidence="10" id="KW-1185">Reference proteome</keyword>
<protein>
    <submittedName>
        <fullName evidence="8">G1/S-specific cyclin-D2</fullName>
    </submittedName>
</protein>
<dbReference type="GO" id="GO:0051301">
    <property type="term" value="P:cell division"/>
    <property type="evidence" value="ECO:0007669"/>
    <property type="project" value="UniProtKB-KW"/>
</dbReference>
<dbReference type="Pfam" id="PF00134">
    <property type="entry name" value="Cyclin_N"/>
    <property type="match status" value="1"/>
</dbReference>
<evidence type="ECO:0000259" key="6">
    <source>
        <dbReference type="SMART" id="SM00385"/>
    </source>
</evidence>
<dbReference type="PROSITE" id="PS00292">
    <property type="entry name" value="CYCLINS"/>
    <property type="match status" value="1"/>
</dbReference>
<dbReference type="InterPro" id="IPR039361">
    <property type="entry name" value="Cyclin"/>
</dbReference>
<reference evidence="10" key="1">
    <citation type="journal article" date="2020" name="PLoS Negl. Trop. Dis.">
        <title>High-quality nuclear genome for Sarcoptes scabiei-A critical resource for a neglected parasite.</title>
        <authorList>
            <person name="Korhonen P.K."/>
            <person name="Gasser R.B."/>
            <person name="Ma G."/>
            <person name="Wang T."/>
            <person name="Stroehlein A.J."/>
            <person name="Young N.D."/>
            <person name="Ang C.S."/>
            <person name="Fernando D.D."/>
            <person name="Lu H.C."/>
            <person name="Taylor S."/>
            <person name="Reynolds S.L."/>
            <person name="Mofiz E."/>
            <person name="Najaraj S.H."/>
            <person name="Gowda H."/>
            <person name="Madugundu A."/>
            <person name="Renuse S."/>
            <person name="Holt D."/>
            <person name="Pandey A."/>
            <person name="Papenfuss A.T."/>
            <person name="Fischer K."/>
        </authorList>
    </citation>
    <scope>NUCLEOTIDE SEQUENCE [LARGE SCALE GENOMIC DNA]</scope>
</reference>
<comment type="similarity">
    <text evidence="4">Belongs to the cyclin family.</text>
</comment>
<dbReference type="Proteomes" id="UP000070412">
    <property type="component" value="Unassembled WGS sequence"/>
</dbReference>
<proteinExistence type="inferred from homology"/>
<dbReference type="Gene3D" id="1.10.472.10">
    <property type="entry name" value="Cyclin-like"/>
    <property type="match status" value="2"/>
</dbReference>
<dbReference type="OrthoDB" id="306099at2759"/>
<sequence>MNLELLCVESDTIPSAIFDSAIVDDDRTLSNLITIEERYLITGSYFKCLQTDLTSSNRCELATWMLEVCEAENCQCEVFPLSMNLLDRFLALFKIRKSQLQLLGSVCLFIASKLIQTRPISPQKLVYYTDWSIKLEELTDWELLVLSKLKWDVASVTPNDFVGPLLRRLCKYSFVSKNLDRIRKQVLNLIDLCSLDFNFSMYPPSMIAAASIVTAAETLLALTENRYIYKSISSMIVYQLHQMTNIEKELLQECHLQIEQKLLLTMQDKFNQQNQDLNRASIEKTLIDVCLKENYSESIQNHHSHHHTNHHHQPHQHHCLPNHHHLHHVPSHHGTYYQGSCLVANDTSIGVEY</sequence>
<dbReference type="PANTHER" id="PTHR10177">
    <property type="entry name" value="CYCLINS"/>
    <property type="match status" value="1"/>
</dbReference>
<evidence type="ECO:0000256" key="5">
    <source>
        <dbReference type="SAM" id="MobiDB-lite"/>
    </source>
</evidence>
<evidence type="ECO:0000256" key="1">
    <source>
        <dbReference type="ARBA" id="ARBA00022618"/>
    </source>
</evidence>
<dbReference type="InterPro" id="IPR036915">
    <property type="entry name" value="Cyclin-like_sf"/>
</dbReference>
<feature type="domain" description="Cyclin-like" evidence="6">
    <location>
        <begin position="63"/>
        <end position="147"/>
    </location>
</feature>
<evidence type="ECO:0000313" key="10">
    <source>
        <dbReference type="Proteomes" id="UP000070412"/>
    </source>
</evidence>
<dbReference type="InterPro" id="IPR006671">
    <property type="entry name" value="Cyclin_N"/>
</dbReference>
<dbReference type="SMART" id="SM00385">
    <property type="entry name" value="CYCLIN"/>
    <property type="match status" value="2"/>
</dbReference>